<feature type="chain" id="PRO_5041380059" description="Receptor ligand binding region domain-containing protein" evidence="2">
    <location>
        <begin position="26"/>
        <end position="181"/>
    </location>
</feature>
<evidence type="ECO:0000256" key="1">
    <source>
        <dbReference type="SAM" id="MobiDB-lite"/>
    </source>
</evidence>
<evidence type="ECO:0000313" key="4">
    <source>
        <dbReference type="Proteomes" id="UP001178461"/>
    </source>
</evidence>
<dbReference type="Proteomes" id="UP001178461">
    <property type="component" value="Chromosome 18"/>
</dbReference>
<evidence type="ECO:0000313" key="3">
    <source>
        <dbReference type="EMBL" id="CAI5798784.1"/>
    </source>
</evidence>
<keyword evidence="4" id="KW-1185">Reference proteome</keyword>
<sequence length="181" mass="20000">MERRRALCCWWCLSLLLAGQPAARGHPQPCHILARIGHTVRLGALLPRAGEAESRARNALARASRTATSALPYNLSLEVVSGAPRQRDPASLARWLCQALVVRGVAAVLAFPASRRELLQLDFAAAFLEIPFISIREEEEEEEEEEGRGGQSAKTPMPFRSRSKSLCIQGVFYPLVLRTKN</sequence>
<protein>
    <recommendedName>
        <fullName evidence="5">Receptor ligand binding region domain-containing protein</fullName>
    </recommendedName>
</protein>
<dbReference type="AlphaFoldDB" id="A0AA35LM70"/>
<accession>A0AA35LM70</accession>
<evidence type="ECO:0000256" key="2">
    <source>
        <dbReference type="SAM" id="SignalP"/>
    </source>
</evidence>
<keyword evidence="2" id="KW-0732">Signal</keyword>
<dbReference type="EMBL" id="OX395144">
    <property type="protein sequence ID" value="CAI5798784.1"/>
    <property type="molecule type" value="Genomic_DNA"/>
</dbReference>
<feature type="signal peptide" evidence="2">
    <location>
        <begin position="1"/>
        <end position="25"/>
    </location>
</feature>
<organism evidence="3 4">
    <name type="scientific">Podarcis lilfordi</name>
    <name type="common">Lilford's wall lizard</name>
    <dbReference type="NCBI Taxonomy" id="74358"/>
    <lineage>
        <taxon>Eukaryota</taxon>
        <taxon>Metazoa</taxon>
        <taxon>Chordata</taxon>
        <taxon>Craniata</taxon>
        <taxon>Vertebrata</taxon>
        <taxon>Euteleostomi</taxon>
        <taxon>Lepidosauria</taxon>
        <taxon>Squamata</taxon>
        <taxon>Bifurcata</taxon>
        <taxon>Unidentata</taxon>
        <taxon>Episquamata</taxon>
        <taxon>Laterata</taxon>
        <taxon>Lacertibaenia</taxon>
        <taxon>Lacertidae</taxon>
        <taxon>Podarcis</taxon>
    </lineage>
</organism>
<feature type="region of interest" description="Disordered" evidence="1">
    <location>
        <begin position="138"/>
        <end position="161"/>
    </location>
</feature>
<evidence type="ECO:0008006" key="5">
    <source>
        <dbReference type="Google" id="ProtNLM"/>
    </source>
</evidence>
<reference evidence="3" key="1">
    <citation type="submission" date="2022-12" db="EMBL/GenBank/DDBJ databases">
        <authorList>
            <person name="Alioto T."/>
            <person name="Alioto T."/>
            <person name="Gomez Garrido J."/>
        </authorList>
    </citation>
    <scope>NUCLEOTIDE SEQUENCE</scope>
</reference>
<proteinExistence type="predicted"/>
<gene>
    <name evidence="3" type="ORF">PODLI_1B025603</name>
</gene>
<name>A0AA35LM70_9SAUR</name>